<name>X0Z8W3_9ZZZZ</name>
<dbReference type="SUPFAM" id="SSF52540">
    <property type="entry name" value="P-loop containing nucleoside triphosphate hydrolases"/>
    <property type="match status" value="1"/>
</dbReference>
<feature type="domain" description="AAA+ ATPase" evidence="4">
    <location>
        <begin position="62"/>
        <end position="202"/>
    </location>
</feature>
<dbReference type="InterPro" id="IPR027417">
    <property type="entry name" value="P-loop_NTPase"/>
</dbReference>
<organism evidence="5">
    <name type="scientific">marine sediment metagenome</name>
    <dbReference type="NCBI Taxonomy" id="412755"/>
    <lineage>
        <taxon>unclassified sequences</taxon>
        <taxon>metagenomes</taxon>
        <taxon>ecological metagenomes</taxon>
    </lineage>
</organism>
<dbReference type="Pfam" id="PF21960">
    <property type="entry name" value="RCF1-5-like_lid"/>
    <property type="match status" value="1"/>
</dbReference>
<keyword evidence="3" id="KW-0067">ATP-binding</keyword>
<dbReference type="AlphaFoldDB" id="X0Z8W3"/>
<evidence type="ECO:0000259" key="4">
    <source>
        <dbReference type="SMART" id="SM00382"/>
    </source>
</evidence>
<dbReference type="GO" id="GO:0016887">
    <property type="term" value="F:ATP hydrolysis activity"/>
    <property type="evidence" value="ECO:0007669"/>
    <property type="project" value="InterPro"/>
</dbReference>
<evidence type="ECO:0000256" key="3">
    <source>
        <dbReference type="ARBA" id="ARBA00022840"/>
    </source>
</evidence>
<dbReference type="SMART" id="SM00382">
    <property type="entry name" value="AAA"/>
    <property type="match status" value="1"/>
</dbReference>
<dbReference type="EMBL" id="BART01007198">
    <property type="protein sequence ID" value="GAG54792.1"/>
    <property type="molecule type" value="Genomic_DNA"/>
</dbReference>
<dbReference type="InterPro" id="IPR003959">
    <property type="entry name" value="ATPase_AAA_core"/>
</dbReference>
<feature type="non-terminal residue" evidence="5">
    <location>
        <position position="380"/>
    </location>
</feature>
<dbReference type="CDD" id="cd00009">
    <property type="entry name" value="AAA"/>
    <property type="match status" value="1"/>
</dbReference>
<dbReference type="InterPro" id="IPR003593">
    <property type="entry name" value="AAA+_ATPase"/>
</dbReference>
<evidence type="ECO:0000313" key="5">
    <source>
        <dbReference type="EMBL" id="GAG54792.1"/>
    </source>
</evidence>
<keyword evidence="1" id="KW-0235">DNA replication</keyword>
<dbReference type="Pfam" id="PF00004">
    <property type="entry name" value="AAA"/>
    <property type="match status" value="1"/>
</dbReference>
<proteinExistence type="predicted"/>
<sequence length="380" mass="43001">MRINSMDLLIITENEEKNNMKKKTLDWAEKYRPSNLKEIIGNSKAIAQLQSWAKLWARGRPRKKGVILIGSPGIGKTSAAYALASEHNWDLIELNASDKRNASSIEKIIGHGSRADAFSIDGTYCSSAEGQLKLIIFDEADNLFGREDYGGAKAIVQSLRKTAQPIILIVNDYYELTRRASGIKQLALSIRFEKLTAHQVMEALERIAGKEKVNISQEALHNIARNCGGDIRAAINDLQSISTLDRDDMEKITGSLGWRDVPPEIFESLEKILTSNDPLEARRFLISVGEPPDKFIIWLDDNLPRIIRNVKDRENALWALSRADIFLGRVSRRQYYRFWSYATDLMSMGVCQAAGDRYKTYSGSLRFPEYLIKLSRTKAR</sequence>
<dbReference type="InterPro" id="IPR047854">
    <property type="entry name" value="RFC_lid"/>
</dbReference>
<comment type="caution">
    <text evidence="5">The sequence shown here is derived from an EMBL/GenBank/DDBJ whole genome shotgun (WGS) entry which is preliminary data.</text>
</comment>
<gene>
    <name evidence="5" type="ORF">S01H4_16409</name>
</gene>
<evidence type="ECO:0000256" key="2">
    <source>
        <dbReference type="ARBA" id="ARBA00022741"/>
    </source>
</evidence>
<accession>X0Z8W3</accession>
<dbReference type="CDD" id="cd18140">
    <property type="entry name" value="HLD_clamp_RFC"/>
    <property type="match status" value="1"/>
</dbReference>
<dbReference type="NCBIfam" id="NF003229">
    <property type="entry name" value="PRK04195.1-5"/>
    <property type="match status" value="1"/>
</dbReference>
<dbReference type="PANTHER" id="PTHR23389:SF6">
    <property type="entry name" value="REPLICATION FACTOR C SUBUNIT 1"/>
    <property type="match status" value="1"/>
</dbReference>
<dbReference type="Gene3D" id="3.40.50.300">
    <property type="entry name" value="P-loop containing nucleotide triphosphate hydrolases"/>
    <property type="match status" value="1"/>
</dbReference>
<dbReference type="GO" id="GO:0006260">
    <property type="term" value="P:DNA replication"/>
    <property type="evidence" value="ECO:0007669"/>
    <property type="project" value="UniProtKB-KW"/>
</dbReference>
<dbReference type="PANTHER" id="PTHR23389">
    <property type="entry name" value="CHROMOSOME TRANSMISSION FIDELITY FACTOR 18"/>
    <property type="match status" value="1"/>
</dbReference>
<dbReference type="Gene3D" id="1.10.8.60">
    <property type="match status" value="1"/>
</dbReference>
<reference evidence="5" key="1">
    <citation type="journal article" date="2014" name="Front. Microbiol.">
        <title>High frequency of phylogenetically diverse reductive dehalogenase-homologous genes in deep subseafloor sedimentary metagenomes.</title>
        <authorList>
            <person name="Kawai M."/>
            <person name="Futagami T."/>
            <person name="Toyoda A."/>
            <person name="Takaki Y."/>
            <person name="Nishi S."/>
            <person name="Hori S."/>
            <person name="Arai W."/>
            <person name="Tsubouchi T."/>
            <person name="Morono Y."/>
            <person name="Uchiyama I."/>
            <person name="Ito T."/>
            <person name="Fujiyama A."/>
            <person name="Inagaki F."/>
            <person name="Takami H."/>
        </authorList>
    </citation>
    <scope>NUCLEOTIDE SEQUENCE</scope>
    <source>
        <strain evidence="5">Expedition CK06-06</strain>
    </source>
</reference>
<protein>
    <recommendedName>
        <fullName evidence="4">AAA+ ATPase domain-containing protein</fullName>
    </recommendedName>
</protein>
<evidence type="ECO:0000256" key="1">
    <source>
        <dbReference type="ARBA" id="ARBA00022705"/>
    </source>
</evidence>
<keyword evidence="2" id="KW-0547">Nucleotide-binding</keyword>
<dbReference type="GO" id="GO:0005524">
    <property type="term" value="F:ATP binding"/>
    <property type="evidence" value="ECO:0007669"/>
    <property type="project" value="UniProtKB-KW"/>
</dbReference>